<keyword evidence="1" id="KW-0732">Signal</keyword>
<protein>
    <submittedName>
        <fullName evidence="2">Signal peptide protein</fullName>
    </submittedName>
</protein>
<dbReference type="Proteomes" id="UP000035760">
    <property type="component" value="Unassembled WGS sequence"/>
</dbReference>
<evidence type="ECO:0000256" key="1">
    <source>
        <dbReference type="SAM" id="SignalP"/>
    </source>
</evidence>
<dbReference type="EMBL" id="CBTJ020000055">
    <property type="protein sequence ID" value="CDI03288.1"/>
    <property type="molecule type" value="Genomic_DNA"/>
</dbReference>
<accession>W6MDQ8</accession>
<proteinExistence type="predicted"/>
<evidence type="ECO:0000313" key="2">
    <source>
        <dbReference type="EMBL" id="CDI03288.1"/>
    </source>
</evidence>
<keyword evidence="3" id="KW-1185">Reference proteome</keyword>
<organism evidence="2 3">
    <name type="scientific">Candidatus Competibacter denitrificans Run_A_D11</name>
    <dbReference type="NCBI Taxonomy" id="1400863"/>
    <lineage>
        <taxon>Bacteria</taxon>
        <taxon>Pseudomonadati</taxon>
        <taxon>Pseudomonadota</taxon>
        <taxon>Gammaproteobacteria</taxon>
        <taxon>Candidatus Competibacteraceae</taxon>
        <taxon>Candidatus Competibacter</taxon>
    </lineage>
</organism>
<reference evidence="2" key="1">
    <citation type="submission" date="2013-07" db="EMBL/GenBank/DDBJ databases">
        <authorList>
            <person name="McIlroy S."/>
        </authorList>
    </citation>
    <scope>NUCLEOTIDE SEQUENCE [LARGE SCALE GENOMIC DNA]</scope>
    <source>
        <strain evidence="2">Run_A_D11</strain>
    </source>
</reference>
<reference evidence="2" key="2">
    <citation type="submission" date="2014-03" db="EMBL/GenBank/DDBJ databases">
        <title>Candidatus Competibacter-lineage genomes retrieved from metagenomes reveal functional metabolic diversity.</title>
        <authorList>
            <person name="McIlroy S.J."/>
            <person name="Albertsen M."/>
            <person name="Andresen E.K."/>
            <person name="Saunders A.M."/>
            <person name="Kristiansen R."/>
            <person name="Stokholm-Bjerregaard M."/>
            <person name="Nielsen K.L."/>
            <person name="Nielsen P.H."/>
        </authorList>
    </citation>
    <scope>NUCLEOTIDE SEQUENCE</scope>
    <source>
        <strain evidence="2">Run_A_D11</strain>
    </source>
</reference>
<feature type="chain" id="PRO_5004878593" evidence="1">
    <location>
        <begin position="29"/>
        <end position="96"/>
    </location>
</feature>
<comment type="caution">
    <text evidence="2">The sequence shown here is derived from an EMBL/GenBank/DDBJ whole genome shotgun (WGS) entry which is preliminary data.</text>
</comment>
<name>W6MDQ8_9GAMM</name>
<dbReference type="OrthoDB" id="1551288at2"/>
<gene>
    <name evidence="2" type="ORF">BN873_470030</name>
</gene>
<dbReference type="RefSeq" id="WP_048673906.1">
    <property type="nucleotide sequence ID" value="NZ_CBTJ020000055.1"/>
</dbReference>
<dbReference type="InterPro" id="IPR018740">
    <property type="entry name" value="DUF2282_membr"/>
</dbReference>
<dbReference type="AlphaFoldDB" id="W6MDQ8"/>
<dbReference type="Pfam" id="PF10048">
    <property type="entry name" value="DUF2282"/>
    <property type="match status" value="1"/>
</dbReference>
<sequence>MTKTTFSQFALAAAVAGALSLVATPALAAKDGKDQCYGVAKAGENDCASAAGTHDCGGKATANYDGQDWKYVAKGTCEKMGGQTKAFKGQGKPAAS</sequence>
<evidence type="ECO:0000313" key="3">
    <source>
        <dbReference type="Proteomes" id="UP000035760"/>
    </source>
</evidence>
<dbReference type="STRING" id="1400863.BN873_470030"/>
<feature type="signal peptide" evidence="1">
    <location>
        <begin position="1"/>
        <end position="28"/>
    </location>
</feature>